<comment type="similarity">
    <text evidence="2 6">Belongs to the Mediator complex subunit 18 family.</text>
</comment>
<dbReference type="GO" id="GO:0006357">
    <property type="term" value="P:regulation of transcription by RNA polymerase II"/>
    <property type="evidence" value="ECO:0007669"/>
    <property type="project" value="InterPro"/>
</dbReference>
<gene>
    <name evidence="6" type="primary">MED18</name>
    <name evidence="8" type="ORF">RB653_000578</name>
</gene>
<organism evidence="8 9">
    <name type="scientific">Dictyostelium firmibasis</name>
    <dbReference type="NCBI Taxonomy" id="79012"/>
    <lineage>
        <taxon>Eukaryota</taxon>
        <taxon>Amoebozoa</taxon>
        <taxon>Evosea</taxon>
        <taxon>Eumycetozoa</taxon>
        <taxon>Dictyostelia</taxon>
        <taxon>Dictyosteliales</taxon>
        <taxon>Dictyosteliaceae</taxon>
        <taxon>Dictyostelium</taxon>
    </lineage>
</organism>
<dbReference type="GO" id="GO:0070847">
    <property type="term" value="C:core mediator complex"/>
    <property type="evidence" value="ECO:0007669"/>
    <property type="project" value="TreeGrafter"/>
</dbReference>
<evidence type="ECO:0000313" key="8">
    <source>
        <dbReference type="EMBL" id="KAK5580558.1"/>
    </source>
</evidence>
<dbReference type="InterPro" id="IPR019095">
    <property type="entry name" value="Mediator_Med18"/>
</dbReference>
<comment type="subcellular location">
    <subcellularLocation>
        <location evidence="1 6">Nucleus</location>
    </subcellularLocation>
</comment>
<comment type="subunit">
    <text evidence="6">Component of the Mediator complex.</text>
</comment>
<evidence type="ECO:0000313" key="9">
    <source>
        <dbReference type="Proteomes" id="UP001344447"/>
    </source>
</evidence>
<feature type="region of interest" description="Disordered" evidence="7">
    <location>
        <begin position="1"/>
        <end position="31"/>
    </location>
</feature>
<dbReference type="GO" id="GO:0003712">
    <property type="term" value="F:transcription coregulator activity"/>
    <property type="evidence" value="ECO:0007669"/>
    <property type="project" value="InterPro"/>
</dbReference>
<evidence type="ECO:0000256" key="1">
    <source>
        <dbReference type="ARBA" id="ARBA00004123"/>
    </source>
</evidence>
<comment type="caution">
    <text evidence="8">The sequence shown here is derived from an EMBL/GenBank/DDBJ whole genome shotgun (WGS) entry which is preliminary data.</text>
</comment>
<dbReference type="Proteomes" id="UP001344447">
    <property type="component" value="Unassembled WGS sequence"/>
</dbReference>
<dbReference type="PANTHER" id="PTHR13321:SF2">
    <property type="entry name" value="MEDIATOR OF RNA POLYMERASE II TRANSCRIPTION SUBUNIT 18"/>
    <property type="match status" value="1"/>
</dbReference>
<evidence type="ECO:0000256" key="2">
    <source>
        <dbReference type="ARBA" id="ARBA00009814"/>
    </source>
</evidence>
<keyword evidence="3 6" id="KW-0805">Transcription regulation</keyword>
<dbReference type="AlphaFoldDB" id="A0AAN7U647"/>
<keyword evidence="5 6" id="KW-0539">Nucleus</keyword>
<protein>
    <recommendedName>
        <fullName evidence="6">Mediator of RNA polymerase II transcription subunit 18</fullName>
    </recommendedName>
    <alternativeName>
        <fullName evidence="6">Mediator complex subunit 18</fullName>
    </alternativeName>
</protein>
<accession>A0AAN7U647</accession>
<dbReference type="Gene3D" id="2.40.320.10">
    <property type="entry name" value="Hypothetical Protein Pfu-838710-001"/>
    <property type="match status" value="1"/>
</dbReference>
<evidence type="ECO:0000256" key="5">
    <source>
        <dbReference type="ARBA" id="ARBA00023242"/>
    </source>
</evidence>
<name>A0AAN7U647_9MYCE</name>
<sequence>MFQQNKHHQQQQQQQQQQHQQHQQGVVQSGVASAAVNNPSESIVAGNIYECSLHGILSTPSSTFIQRAKGMMRCEHPVSYKEMIFKSTVQSAGPSWVEGSILPSEIHVRYEKNNVYVRYVGVPQIKDNINAMIRNVVDIKSSETFFLYLENLGYVKDYEYFVDGYQYSTYNLSLFLVNHRRVLTDGTKGELLNKHSMVELQCLSGEEGFVAAAEYLNTYAEYLYPFVELIKFDHRLLTTDNNNNSNTQTNVNVANGGYNR</sequence>
<dbReference type="GO" id="GO:0006369">
    <property type="term" value="P:termination of RNA polymerase II transcription"/>
    <property type="evidence" value="ECO:0007669"/>
    <property type="project" value="TreeGrafter"/>
</dbReference>
<dbReference type="PANTHER" id="PTHR13321">
    <property type="entry name" value="MEDIATOR OF RNA POLYMERASE II TRANSCRIPTION, SUBUNIT 18"/>
    <property type="match status" value="1"/>
</dbReference>
<evidence type="ECO:0000256" key="7">
    <source>
        <dbReference type="SAM" id="MobiDB-lite"/>
    </source>
</evidence>
<evidence type="ECO:0000256" key="3">
    <source>
        <dbReference type="ARBA" id="ARBA00023015"/>
    </source>
</evidence>
<keyword evidence="4 6" id="KW-0804">Transcription</keyword>
<evidence type="ECO:0000256" key="6">
    <source>
        <dbReference type="RuleBase" id="RU364150"/>
    </source>
</evidence>
<dbReference type="EMBL" id="JAVFKY010000002">
    <property type="protein sequence ID" value="KAK5580558.1"/>
    <property type="molecule type" value="Genomic_DNA"/>
</dbReference>
<comment type="function">
    <text evidence="6">Component of the Mediator complex, a coactivator involved in the regulated transcription of nearly all RNA polymerase II-dependent genes. Mediator functions as a bridge to convey information from gene-specific regulatory proteins to the basal RNA polymerase II transcription machinery. Mediator is recruited to promoters by direct interactions with regulatory proteins and serves as a scaffold for the assembly of a functional preinitiation complex with RNA polymerase II and the general transcription factors.</text>
</comment>
<reference evidence="8 9" key="1">
    <citation type="submission" date="2023-11" db="EMBL/GenBank/DDBJ databases">
        <title>Dfirmibasis_genome.</title>
        <authorList>
            <person name="Edelbroek B."/>
            <person name="Kjellin J."/>
            <person name="Jerlstrom-Hultqvist J."/>
            <person name="Soderbom F."/>
        </authorList>
    </citation>
    <scope>NUCLEOTIDE SEQUENCE [LARGE SCALE GENOMIC DNA]</scope>
    <source>
        <strain evidence="8 9">TNS-C-14</strain>
    </source>
</reference>
<dbReference type="GO" id="GO:0016592">
    <property type="term" value="C:mediator complex"/>
    <property type="evidence" value="ECO:0007669"/>
    <property type="project" value="InterPro"/>
</dbReference>
<evidence type="ECO:0000256" key="4">
    <source>
        <dbReference type="ARBA" id="ARBA00023163"/>
    </source>
</evidence>
<keyword evidence="9" id="KW-1185">Reference proteome</keyword>
<proteinExistence type="inferred from homology"/>
<keyword evidence="6" id="KW-0010">Activator</keyword>
<feature type="compositionally biased region" description="Low complexity" evidence="7">
    <location>
        <begin position="10"/>
        <end position="31"/>
    </location>
</feature>
<dbReference type="Pfam" id="PF09637">
    <property type="entry name" value="Med18"/>
    <property type="match status" value="1"/>
</dbReference>